<comment type="caution">
    <text evidence="14">The sequence shown here is derived from an EMBL/GenBank/DDBJ whole genome shotgun (WGS) entry which is preliminary data.</text>
</comment>
<keyword evidence="6 12" id="KW-0732">Signal</keyword>
<dbReference type="EC" id="3.2.1.37" evidence="11"/>
<evidence type="ECO:0000256" key="10">
    <source>
        <dbReference type="ARBA" id="ARBA00024574"/>
    </source>
</evidence>
<dbReference type="Proteomes" id="UP000284842">
    <property type="component" value="Unassembled WGS sequence"/>
</dbReference>
<dbReference type="GO" id="GO:0046556">
    <property type="term" value="F:alpha-L-arabinofuranosidase activity"/>
    <property type="evidence" value="ECO:0007669"/>
    <property type="project" value="TreeGrafter"/>
</dbReference>
<evidence type="ECO:0000256" key="9">
    <source>
        <dbReference type="ARBA" id="ARBA00023295"/>
    </source>
</evidence>
<comment type="catalytic activity">
    <reaction evidence="10">
        <text>Hydrolysis of (1-&gt;4)-beta-D-xylans, to remove successive D-xylose residues from the non-reducing termini.</text>
        <dbReference type="EC" id="3.2.1.37"/>
    </reaction>
</comment>
<dbReference type="FunFam" id="3.40.50.1700:FF:000007">
    <property type="entry name" value="Exo-1,4-beta-xylosidase xlnD"/>
    <property type="match status" value="1"/>
</dbReference>
<dbReference type="Pfam" id="PF14310">
    <property type="entry name" value="Fn3-like"/>
    <property type="match status" value="1"/>
</dbReference>
<dbReference type="InParanoid" id="A0A409VR54"/>
<dbReference type="InterPro" id="IPR036881">
    <property type="entry name" value="Glyco_hydro_3_C_sf"/>
</dbReference>
<dbReference type="OrthoDB" id="47059at2759"/>
<accession>A0A409VR54</accession>
<dbReference type="GO" id="GO:0005576">
    <property type="term" value="C:extracellular region"/>
    <property type="evidence" value="ECO:0007669"/>
    <property type="project" value="UniProtKB-SubCell"/>
</dbReference>
<dbReference type="GO" id="GO:0045493">
    <property type="term" value="P:xylan catabolic process"/>
    <property type="evidence" value="ECO:0007669"/>
    <property type="project" value="UniProtKB-UniPathway"/>
</dbReference>
<keyword evidence="4" id="KW-0964">Secreted</keyword>
<feature type="chain" id="PRO_5019559623" description="xylan 1,4-beta-xylosidase" evidence="12">
    <location>
        <begin position="23"/>
        <end position="771"/>
    </location>
</feature>
<name>A0A409VR54_9AGAR</name>
<dbReference type="Gene3D" id="3.20.20.300">
    <property type="entry name" value="Glycoside hydrolase, family 3, N-terminal domain"/>
    <property type="match status" value="1"/>
</dbReference>
<dbReference type="PANTHER" id="PTHR42721">
    <property type="entry name" value="SUGAR HYDROLASE-RELATED"/>
    <property type="match status" value="1"/>
</dbReference>
<feature type="signal peptide" evidence="12">
    <location>
        <begin position="1"/>
        <end position="22"/>
    </location>
</feature>
<evidence type="ECO:0000256" key="7">
    <source>
        <dbReference type="ARBA" id="ARBA00022801"/>
    </source>
</evidence>
<dbReference type="InterPro" id="IPR013783">
    <property type="entry name" value="Ig-like_fold"/>
</dbReference>
<gene>
    <name evidence="14" type="ORF">CVT24_007717</name>
</gene>
<keyword evidence="5" id="KW-0119">Carbohydrate metabolism</keyword>
<protein>
    <recommendedName>
        <fullName evidence="11">xylan 1,4-beta-xylosidase</fullName>
        <ecNumber evidence="11">3.2.1.37</ecNumber>
    </recommendedName>
</protein>
<keyword evidence="8" id="KW-0325">Glycoprotein</keyword>
<comment type="pathway">
    <text evidence="2">Glycan degradation; xylan degradation.</text>
</comment>
<keyword evidence="9" id="KW-0326">Glycosidase</keyword>
<proteinExistence type="inferred from homology"/>
<dbReference type="InterPro" id="IPR044993">
    <property type="entry name" value="BXL"/>
</dbReference>
<evidence type="ECO:0000256" key="2">
    <source>
        <dbReference type="ARBA" id="ARBA00004851"/>
    </source>
</evidence>
<dbReference type="GO" id="GO:0009044">
    <property type="term" value="F:xylan 1,4-beta-xylosidase activity"/>
    <property type="evidence" value="ECO:0007669"/>
    <property type="project" value="UniProtKB-EC"/>
</dbReference>
<dbReference type="InterPro" id="IPR002772">
    <property type="entry name" value="Glyco_hydro_3_C"/>
</dbReference>
<dbReference type="SMART" id="SM01217">
    <property type="entry name" value="Fn3_like"/>
    <property type="match status" value="1"/>
</dbReference>
<evidence type="ECO:0000256" key="12">
    <source>
        <dbReference type="SAM" id="SignalP"/>
    </source>
</evidence>
<organism evidence="14 15">
    <name type="scientific">Panaeolus cyanescens</name>
    <dbReference type="NCBI Taxonomy" id="181874"/>
    <lineage>
        <taxon>Eukaryota</taxon>
        <taxon>Fungi</taxon>
        <taxon>Dikarya</taxon>
        <taxon>Basidiomycota</taxon>
        <taxon>Agaricomycotina</taxon>
        <taxon>Agaricomycetes</taxon>
        <taxon>Agaricomycetidae</taxon>
        <taxon>Agaricales</taxon>
        <taxon>Agaricineae</taxon>
        <taxon>Galeropsidaceae</taxon>
        <taxon>Panaeolus</taxon>
    </lineage>
</organism>
<dbReference type="InterPro" id="IPR001764">
    <property type="entry name" value="Glyco_hydro_3_N"/>
</dbReference>
<dbReference type="Gene3D" id="2.60.40.10">
    <property type="entry name" value="Immunoglobulins"/>
    <property type="match status" value="1"/>
</dbReference>
<dbReference type="UniPathway" id="UPA00114"/>
<evidence type="ECO:0000259" key="13">
    <source>
        <dbReference type="SMART" id="SM01217"/>
    </source>
</evidence>
<keyword evidence="15" id="KW-1185">Reference proteome</keyword>
<dbReference type="Pfam" id="PF01915">
    <property type="entry name" value="Glyco_hydro_3_C"/>
    <property type="match status" value="1"/>
</dbReference>
<dbReference type="SUPFAM" id="SSF51445">
    <property type="entry name" value="(Trans)glycosidases"/>
    <property type="match status" value="1"/>
</dbReference>
<evidence type="ECO:0000313" key="15">
    <source>
        <dbReference type="Proteomes" id="UP000284842"/>
    </source>
</evidence>
<dbReference type="GO" id="GO:0031222">
    <property type="term" value="P:arabinan catabolic process"/>
    <property type="evidence" value="ECO:0007669"/>
    <property type="project" value="TreeGrafter"/>
</dbReference>
<dbReference type="AlphaFoldDB" id="A0A409VR54"/>
<evidence type="ECO:0000256" key="5">
    <source>
        <dbReference type="ARBA" id="ARBA00022651"/>
    </source>
</evidence>
<dbReference type="PROSITE" id="PS51257">
    <property type="entry name" value="PROKAR_LIPOPROTEIN"/>
    <property type="match status" value="1"/>
</dbReference>
<dbReference type="InterPro" id="IPR026891">
    <property type="entry name" value="Fn3-like"/>
</dbReference>
<evidence type="ECO:0000256" key="4">
    <source>
        <dbReference type="ARBA" id="ARBA00022525"/>
    </source>
</evidence>
<evidence type="ECO:0000256" key="11">
    <source>
        <dbReference type="ARBA" id="ARBA00026107"/>
    </source>
</evidence>
<evidence type="ECO:0000256" key="3">
    <source>
        <dbReference type="ARBA" id="ARBA00005336"/>
    </source>
</evidence>
<evidence type="ECO:0000256" key="1">
    <source>
        <dbReference type="ARBA" id="ARBA00004613"/>
    </source>
</evidence>
<dbReference type="InterPro" id="IPR036962">
    <property type="entry name" value="Glyco_hydro_3_N_sf"/>
</dbReference>
<reference evidence="14 15" key="1">
    <citation type="journal article" date="2018" name="Evol. Lett.">
        <title>Horizontal gene cluster transfer increased hallucinogenic mushroom diversity.</title>
        <authorList>
            <person name="Reynolds H.T."/>
            <person name="Vijayakumar V."/>
            <person name="Gluck-Thaler E."/>
            <person name="Korotkin H.B."/>
            <person name="Matheny P.B."/>
            <person name="Slot J.C."/>
        </authorList>
    </citation>
    <scope>NUCLEOTIDE SEQUENCE [LARGE SCALE GENOMIC DNA]</scope>
    <source>
        <strain evidence="14 15">2629</strain>
    </source>
</reference>
<keyword evidence="5" id="KW-0858">Xylan degradation</keyword>
<sequence>MPLKTSLSVFVALACCLHHAAAFTYTFPDCTQPPLKGNAVCDMTKDATTRAQAIISQFTVDELMANTVNLSPGVPRLGLPSYQWWSEALHGVAGSPGVFFAPAGQNFSFATSFPQPITMGAAFDDKLIKDVATIISTESRAFNNGGRAGIDYFTPNINPFKDPRWGRGQETPGEDPYHISQYVFNLIQGLQGGIDPKPYYKIVADCKHFAAYDLENWHGNNRMSFDALVTPQDMSEYYLPPFQSCVRDAKVASIMCSYNSVNGIPACASSYLLQTLLRDHWDFNDDGRWVTSDCDAVDNIFSTHHFTSDYAQAVADALKAGTDVDCGTAYSLHLPEAFNQSLITRADLEKALVRQYSSLVRLGYFDPADKQPYRQLGWSDINTPPARELAYQAALEGIVLLKNDGTLPFKDTIKSIAFIGPWANATGQMQGNYQGTAPFLVSPFQGAVNAGYKATYTQGTTTTGTSTAGFAAALAAAQSADAIVFAGGIDESVEREGLDRNNITWPGVQLDLISQLSKLQKPLVVMQFGGGQVDSSALKNDKQVNAILWGGYPGQSGGTALADIISGKAAPSGRLPLTQYAGDYVNQIAMTDMTIRPSSTSPGRTYIWYKGTPVFEFGHGLHFTTFALSWGRQPRNTYPMPPGLARAPAGTKSVDLNVFDTFDVVVKNTGKVTSDYVALMFISSNAGPAPHPNKQLVSYTRLHQIKPGSQQTASLKVTLGSVARADEDGNLQVYPGTYKVTVDTGAGQILTHSFVIEGKAVQISSWPKESN</sequence>
<dbReference type="InterPro" id="IPR017853">
    <property type="entry name" value="GH"/>
</dbReference>
<feature type="domain" description="Fibronectin type III-like" evidence="13">
    <location>
        <begin position="676"/>
        <end position="746"/>
    </location>
</feature>
<comment type="subcellular location">
    <subcellularLocation>
        <location evidence="1">Secreted</location>
    </subcellularLocation>
</comment>
<dbReference type="Pfam" id="PF00933">
    <property type="entry name" value="Glyco_hydro_3"/>
    <property type="match status" value="1"/>
</dbReference>
<dbReference type="SUPFAM" id="SSF52279">
    <property type="entry name" value="Beta-D-glucan exohydrolase, C-terminal domain"/>
    <property type="match status" value="1"/>
</dbReference>
<evidence type="ECO:0000256" key="6">
    <source>
        <dbReference type="ARBA" id="ARBA00022729"/>
    </source>
</evidence>
<evidence type="ECO:0000313" key="14">
    <source>
        <dbReference type="EMBL" id="PPQ68775.1"/>
    </source>
</evidence>
<evidence type="ECO:0000256" key="8">
    <source>
        <dbReference type="ARBA" id="ARBA00023180"/>
    </source>
</evidence>
<keyword evidence="7" id="KW-0378">Hydrolase</keyword>
<comment type="similarity">
    <text evidence="3">Belongs to the glycosyl hydrolase 3 family.</text>
</comment>
<dbReference type="Gene3D" id="3.40.50.1700">
    <property type="entry name" value="Glycoside hydrolase family 3 C-terminal domain"/>
    <property type="match status" value="1"/>
</dbReference>
<keyword evidence="5" id="KW-0624">Polysaccharide degradation</keyword>
<dbReference type="EMBL" id="NHTK01006000">
    <property type="protein sequence ID" value="PPQ68775.1"/>
    <property type="molecule type" value="Genomic_DNA"/>
</dbReference>
<dbReference type="PANTHER" id="PTHR42721:SF3">
    <property type="entry name" value="BETA-D-XYLOSIDASE 5-RELATED"/>
    <property type="match status" value="1"/>
</dbReference>
<dbReference type="STRING" id="181874.A0A409VR54"/>